<dbReference type="Proteomes" id="UP000320762">
    <property type="component" value="Unassembled WGS sequence"/>
</dbReference>
<evidence type="ECO:0000313" key="1">
    <source>
        <dbReference type="EMBL" id="TRM56296.1"/>
    </source>
</evidence>
<sequence>MQWPGFYEAVGLEERDAPDTPPRRSSAGIHQGLQRLISTSAEAHAYHGFIPATLGASLVPEVTASLDPVLCPSLTSTPVHCRQDFASPAPETLAEPTSYSTLDM</sequence>
<keyword evidence="2" id="KW-1185">Reference proteome</keyword>
<name>A0A550BUW5_9AGAR</name>
<proteinExistence type="predicted"/>
<dbReference type="EMBL" id="VDMD01000074">
    <property type="protein sequence ID" value="TRM56296.1"/>
    <property type="molecule type" value="Genomic_DNA"/>
</dbReference>
<reference evidence="1 2" key="1">
    <citation type="journal article" date="2019" name="New Phytol.">
        <title>Comparative genomics reveals unique wood-decay strategies and fruiting body development in the Schizophyllaceae.</title>
        <authorList>
            <person name="Almasi E."/>
            <person name="Sahu N."/>
            <person name="Krizsan K."/>
            <person name="Balint B."/>
            <person name="Kovacs G.M."/>
            <person name="Kiss B."/>
            <person name="Cseklye J."/>
            <person name="Drula E."/>
            <person name="Henrissat B."/>
            <person name="Nagy I."/>
            <person name="Chovatia M."/>
            <person name="Adam C."/>
            <person name="LaButti K."/>
            <person name="Lipzen A."/>
            <person name="Riley R."/>
            <person name="Grigoriev I.V."/>
            <person name="Nagy L.G."/>
        </authorList>
    </citation>
    <scope>NUCLEOTIDE SEQUENCE [LARGE SCALE GENOMIC DNA]</scope>
    <source>
        <strain evidence="1 2">NL-1724</strain>
    </source>
</reference>
<gene>
    <name evidence="1" type="ORF">BD626DRAFT_575856</name>
</gene>
<dbReference type="AlphaFoldDB" id="A0A550BUW5"/>
<evidence type="ECO:0000313" key="2">
    <source>
        <dbReference type="Proteomes" id="UP000320762"/>
    </source>
</evidence>
<accession>A0A550BUW5</accession>
<comment type="caution">
    <text evidence="1">The sequence shown here is derived from an EMBL/GenBank/DDBJ whole genome shotgun (WGS) entry which is preliminary data.</text>
</comment>
<organism evidence="1 2">
    <name type="scientific">Schizophyllum amplum</name>
    <dbReference type="NCBI Taxonomy" id="97359"/>
    <lineage>
        <taxon>Eukaryota</taxon>
        <taxon>Fungi</taxon>
        <taxon>Dikarya</taxon>
        <taxon>Basidiomycota</taxon>
        <taxon>Agaricomycotina</taxon>
        <taxon>Agaricomycetes</taxon>
        <taxon>Agaricomycetidae</taxon>
        <taxon>Agaricales</taxon>
        <taxon>Schizophyllaceae</taxon>
        <taxon>Schizophyllum</taxon>
    </lineage>
</organism>
<protein>
    <submittedName>
        <fullName evidence="1">Uncharacterized protein</fullName>
    </submittedName>
</protein>